<evidence type="ECO:0000313" key="11">
    <source>
        <dbReference type="EMBL" id="SDG22337.1"/>
    </source>
</evidence>
<evidence type="ECO:0000256" key="1">
    <source>
        <dbReference type="ARBA" id="ARBA00004429"/>
    </source>
</evidence>
<feature type="transmembrane region" description="Helical" evidence="9">
    <location>
        <begin position="136"/>
        <end position="155"/>
    </location>
</feature>
<dbReference type="RefSeq" id="WP_074646573.1">
    <property type="nucleotide sequence ID" value="NZ_FNBL01000014.1"/>
</dbReference>
<dbReference type="GO" id="GO:0015740">
    <property type="term" value="P:C4-dicarboxylate transport"/>
    <property type="evidence" value="ECO:0007669"/>
    <property type="project" value="TreeGrafter"/>
</dbReference>
<keyword evidence="4 9" id="KW-0997">Cell inner membrane</keyword>
<keyword evidence="3" id="KW-1003">Cell membrane</keyword>
<organism evidence="11 12">
    <name type="scientific">Celeribacter baekdonensis</name>
    <dbReference type="NCBI Taxonomy" id="875171"/>
    <lineage>
        <taxon>Bacteria</taxon>
        <taxon>Pseudomonadati</taxon>
        <taxon>Pseudomonadota</taxon>
        <taxon>Alphaproteobacteria</taxon>
        <taxon>Rhodobacterales</taxon>
        <taxon>Roseobacteraceae</taxon>
        <taxon>Celeribacter</taxon>
    </lineage>
</organism>
<dbReference type="OrthoDB" id="8030921at2"/>
<dbReference type="AlphaFoldDB" id="A0A1G7SGY1"/>
<comment type="function">
    <text evidence="9">Part of the tripartite ATP-independent periplasmic (TRAP) transport system.</text>
</comment>
<feature type="transmembrane region" description="Helical" evidence="9">
    <location>
        <begin position="15"/>
        <end position="36"/>
    </location>
</feature>
<feature type="transmembrane region" description="Helical" evidence="9">
    <location>
        <begin position="103"/>
        <end position="124"/>
    </location>
</feature>
<dbReference type="EMBL" id="FNBL01000014">
    <property type="protein sequence ID" value="SDG22337.1"/>
    <property type="molecule type" value="Genomic_DNA"/>
</dbReference>
<sequence length="173" mass="19357">MTPLIDKFEVLFEKFNIWIAICVAGSIGLFATLVPFDFFSRKLGGRGLEWLNEGAEYGLYAGVFLSSAWVLYKGAHVRVDIILTALPARIGAKVERAIDLSGALLCLLMAYFGAKGTFSSYIFWSLPDKDLQVPNWIVLGVFTVSFVMLAIEFLFRYRRAGRPDHEISTDIGF</sequence>
<evidence type="ECO:0000256" key="4">
    <source>
        <dbReference type="ARBA" id="ARBA00022519"/>
    </source>
</evidence>
<evidence type="ECO:0000256" key="8">
    <source>
        <dbReference type="ARBA" id="ARBA00038436"/>
    </source>
</evidence>
<keyword evidence="6 9" id="KW-1133">Transmembrane helix</keyword>
<evidence type="ECO:0000256" key="5">
    <source>
        <dbReference type="ARBA" id="ARBA00022692"/>
    </source>
</evidence>
<dbReference type="PANTHER" id="PTHR35011:SF10">
    <property type="entry name" value="TRAP TRANSPORTER SMALL PERMEASE PROTEIN"/>
    <property type="match status" value="1"/>
</dbReference>
<keyword evidence="2 9" id="KW-0813">Transport</keyword>
<comment type="caution">
    <text evidence="9">Lacks conserved residue(s) required for the propagation of feature annotation.</text>
</comment>
<evidence type="ECO:0000313" key="12">
    <source>
        <dbReference type="Proteomes" id="UP000182284"/>
    </source>
</evidence>
<evidence type="ECO:0000259" key="10">
    <source>
        <dbReference type="Pfam" id="PF04290"/>
    </source>
</evidence>
<protein>
    <recommendedName>
        <fullName evidence="9">TRAP transporter small permease protein</fullName>
    </recommendedName>
</protein>
<comment type="subcellular location">
    <subcellularLocation>
        <location evidence="1 9">Cell inner membrane</location>
        <topology evidence="1 9">Multi-pass membrane protein</topology>
    </subcellularLocation>
</comment>
<dbReference type="PANTHER" id="PTHR35011">
    <property type="entry name" value="2,3-DIKETO-L-GULONATE TRAP TRANSPORTER SMALL PERMEASE PROTEIN YIAM"/>
    <property type="match status" value="1"/>
</dbReference>
<evidence type="ECO:0000256" key="3">
    <source>
        <dbReference type="ARBA" id="ARBA00022475"/>
    </source>
</evidence>
<dbReference type="GO" id="GO:0022857">
    <property type="term" value="F:transmembrane transporter activity"/>
    <property type="evidence" value="ECO:0007669"/>
    <property type="project" value="UniProtKB-UniRule"/>
</dbReference>
<proteinExistence type="inferred from homology"/>
<comment type="similarity">
    <text evidence="8 9">Belongs to the TRAP transporter small permease family.</text>
</comment>
<dbReference type="Pfam" id="PF04290">
    <property type="entry name" value="DctQ"/>
    <property type="match status" value="1"/>
</dbReference>
<dbReference type="InterPro" id="IPR055348">
    <property type="entry name" value="DctQ"/>
</dbReference>
<dbReference type="InterPro" id="IPR007387">
    <property type="entry name" value="TRAP_DctQ"/>
</dbReference>
<keyword evidence="5 9" id="KW-0812">Transmembrane</keyword>
<evidence type="ECO:0000256" key="7">
    <source>
        <dbReference type="ARBA" id="ARBA00023136"/>
    </source>
</evidence>
<gene>
    <name evidence="11" type="ORF">SAMN04488117_11441</name>
</gene>
<reference evidence="11 12" key="1">
    <citation type="submission" date="2016-10" db="EMBL/GenBank/DDBJ databases">
        <authorList>
            <person name="de Groot N.N."/>
        </authorList>
    </citation>
    <scope>NUCLEOTIDE SEQUENCE [LARGE SCALE GENOMIC DNA]</scope>
    <source>
        <strain evidence="11 12">DSM 27375</strain>
    </source>
</reference>
<evidence type="ECO:0000256" key="9">
    <source>
        <dbReference type="RuleBase" id="RU369079"/>
    </source>
</evidence>
<accession>A0A1G7SGY1</accession>
<evidence type="ECO:0000256" key="6">
    <source>
        <dbReference type="ARBA" id="ARBA00022989"/>
    </source>
</evidence>
<name>A0A1G7SGY1_9RHOB</name>
<dbReference type="GO" id="GO:0005886">
    <property type="term" value="C:plasma membrane"/>
    <property type="evidence" value="ECO:0007669"/>
    <property type="project" value="UniProtKB-SubCell"/>
</dbReference>
<feature type="domain" description="Tripartite ATP-independent periplasmic transporters DctQ component" evidence="10">
    <location>
        <begin position="33"/>
        <end position="154"/>
    </location>
</feature>
<keyword evidence="7 9" id="KW-0472">Membrane</keyword>
<evidence type="ECO:0000256" key="2">
    <source>
        <dbReference type="ARBA" id="ARBA00022448"/>
    </source>
</evidence>
<comment type="subunit">
    <text evidence="9">The complex comprises the extracytoplasmic solute receptor protein and the two transmembrane proteins.</text>
</comment>
<dbReference type="Proteomes" id="UP000182284">
    <property type="component" value="Unassembled WGS sequence"/>
</dbReference>